<comment type="caution">
    <text evidence="1">The sequence shown here is derived from an EMBL/GenBank/DDBJ whole genome shotgun (WGS) entry which is preliminary data.</text>
</comment>
<keyword evidence="2" id="KW-1185">Reference proteome</keyword>
<gene>
    <name evidence="1" type="ORF">GCM10010911_25070</name>
</gene>
<dbReference type="AlphaFoldDB" id="A0A917DTW5"/>
<reference evidence="1" key="2">
    <citation type="submission" date="2020-09" db="EMBL/GenBank/DDBJ databases">
        <authorList>
            <person name="Sun Q."/>
            <person name="Zhou Y."/>
        </authorList>
    </citation>
    <scope>NUCLEOTIDE SEQUENCE</scope>
    <source>
        <strain evidence="1">CGMCC 1.15178</strain>
    </source>
</reference>
<evidence type="ECO:0000313" key="1">
    <source>
        <dbReference type="EMBL" id="GGD66275.1"/>
    </source>
</evidence>
<sequence length="55" mass="6056">MSPAAAALMSVPKGEGELQLQWGEMSTRNVWQTISKMVAIEFLLKNKGEFISITS</sequence>
<dbReference type="Proteomes" id="UP000612456">
    <property type="component" value="Unassembled WGS sequence"/>
</dbReference>
<protein>
    <submittedName>
        <fullName evidence="1">Uncharacterized protein</fullName>
    </submittedName>
</protein>
<reference evidence="1" key="1">
    <citation type="journal article" date="2014" name="Int. J. Syst. Evol. Microbiol.">
        <title>Complete genome sequence of Corynebacterium casei LMG S-19264T (=DSM 44701T), isolated from a smear-ripened cheese.</title>
        <authorList>
            <consortium name="US DOE Joint Genome Institute (JGI-PGF)"/>
            <person name="Walter F."/>
            <person name="Albersmeier A."/>
            <person name="Kalinowski J."/>
            <person name="Ruckert C."/>
        </authorList>
    </citation>
    <scope>NUCLEOTIDE SEQUENCE</scope>
    <source>
        <strain evidence="1">CGMCC 1.15178</strain>
    </source>
</reference>
<evidence type="ECO:0000313" key="2">
    <source>
        <dbReference type="Proteomes" id="UP000612456"/>
    </source>
</evidence>
<organism evidence="1 2">
    <name type="scientific">Paenibacillus nasutitermitis</name>
    <dbReference type="NCBI Taxonomy" id="1652958"/>
    <lineage>
        <taxon>Bacteria</taxon>
        <taxon>Bacillati</taxon>
        <taxon>Bacillota</taxon>
        <taxon>Bacilli</taxon>
        <taxon>Bacillales</taxon>
        <taxon>Paenibacillaceae</taxon>
        <taxon>Paenibacillus</taxon>
    </lineage>
</organism>
<proteinExistence type="predicted"/>
<accession>A0A917DTW5</accession>
<dbReference type="EMBL" id="BMHP01000002">
    <property type="protein sequence ID" value="GGD66275.1"/>
    <property type="molecule type" value="Genomic_DNA"/>
</dbReference>
<name>A0A917DTW5_9BACL</name>